<accession>A0A182SCH5</accession>
<dbReference type="VEuPathDB" id="VectorBase:AMAM004011"/>
<reference evidence="9" key="1">
    <citation type="submission" date="2013-09" db="EMBL/GenBank/DDBJ databases">
        <title>The Genome Sequence of Anopheles maculatus species B.</title>
        <authorList>
            <consortium name="The Broad Institute Genomics Platform"/>
            <person name="Neafsey D.E."/>
            <person name="Besansky N."/>
            <person name="Howell P."/>
            <person name="Walton C."/>
            <person name="Young S.K."/>
            <person name="Zeng Q."/>
            <person name="Gargeya S."/>
            <person name="Fitzgerald M."/>
            <person name="Haas B."/>
            <person name="Abouelleil A."/>
            <person name="Allen A.W."/>
            <person name="Alvarado L."/>
            <person name="Arachchi H.M."/>
            <person name="Berlin A.M."/>
            <person name="Chapman S.B."/>
            <person name="Gainer-Dewar J."/>
            <person name="Goldberg J."/>
            <person name="Griggs A."/>
            <person name="Gujja S."/>
            <person name="Hansen M."/>
            <person name="Howarth C."/>
            <person name="Imamovic A."/>
            <person name="Ireland A."/>
            <person name="Larimer J."/>
            <person name="McCowan C."/>
            <person name="Murphy C."/>
            <person name="Pearson M."/>
            <person name="Poon T.W."/>
            <person name="Priest M."/>
            <person name="Roberts A."/>
            <person name="Saif S."/>
            <person name="Shea T."/>
            <person name="Sisk P."/>
            <person name="Sykes S."/>
            <person name="Wortman J."/>
            <person name="Nusbaum C."/>
            <person name="Birren B."/>
        </authorList>
    </citation>
    <scope>NUCLEOTIDE SEQUENCE [LARGE SCALE GENOMIC DNA]</scope>
    <source>
        <strain evidence="9">maculatus3</strain>
    </source>
</reference>
<dbReference type="PANTHER" id="PTHR24276">
    <property type="entry name" value="POLYSERASE-RELATED"/>
    <property type="match status" value="1"/>
</dbReference>
<keyword evidence="3" id="KW-0378">Hydrolase</keyword>
<keyword evidence="2" id="KW-0645">Protease</keyword>
<evidence type="ECO:0000313" key="9">
    <source>
        <dbReference type="Proteomes" id="UP000075901"/>
    </source>
</evidence>
<dbReference type="GO" id="GO:0006508">
    <property type="term" value="P:proteolysis"/>
    <property type="evidence" value="ECO:0007669"/>
    <property type="project" value="UniProtKB-KW"/>
</dbReference>
<evidence type="ECO:0000256" key="4">
    <source>
        <dbReference type="ARBA" id="ARBA00022825"/>
    </source>
</evidence>
<dbReference type="GO" id="GO:0004252">
    <property type="term" value="F:serine-type endopeptidase activity"/>
    <property type="evidence" value="ECO:0007669"/>
    <property type="project" value="InterPro"/>
</dbReference>
<dbReference type="PANTHER" id="PTHR24276:SF96">
    <property type="entry name" value="PEPTIDASE S1 DOMAIN-CONTAINING PROTEIN"/>
    <property type="match status" value="1"/>
</dbReference>
<keyword evidence="4" id="KW-0720">Serine protease</keyword>
<sequence length="124" mass="13018">MVPIALQTSEVPAGTSCFVVGWGWFDNNLQQPSNNLRYTFLNTVTESACSASLSTRISSDQVCGLNGNSIEVCKGDSGGALVCGGRLTGVVSWGRVPCTSAAPTVFTKVMGPNIRNFIRTQAGI</sequence>
<proteinExistence type="inferred from homology"/>
<dbReference type="EnsemblMetazoa" id="AMAM004011-RA">
    <property type="protein sequence ID" value="AMAM004011-PA"/>
    <property type="gene ID" value="AMAM004011"/>
</dbReference>
<dbReference type="InterPro" id="IPR050430">
    <property type="entry name" value="Peptidase_S1"/>
</dbReference>
<dbReference type="Pfam" id="PF00089">
    <property type="entry name" value="Trypsin"/>
    <property type="match status" value="1"/>
</dbReference>
<name>A0A182SCH5_9DIPT</name>
<evidence type="ECO:0000256" key="2">
    <source>
        <dbReference type="ARBA" id="ARBA00022670"/>
    </source>
</evidence>
<evidence type="ECO:0000313" key="8">
    <source>
        <dbReference type="EnsemblMetazoa" id="AMAM004011-PA"/>
    </source>
</evidence>
<dbReference type="Gene3D" id="2.40.10.10">
    <property type="entry name" value="Trypsin-like serine proteases"/>
    <property type="match status" value="1"/>
</dbReference>
<dbReference type="InterPro" id="IPR001254">
    <property type="entry name" value="Trypsin_dom"/>
</dbReference>
<dbReference type="InterPro" id="IPR009003">
    <property type="entry name" value="Peptidase_S1_PA"/>
</dbReference>
<keyword evidence="9" id="KW-1185">Reference proteome</keyword>
<dbReference type="SUPFAM" id="SSF50494">
    <property type="entry name" value="Trypsin-like serine proteases"/>
    <property type="match status" value="1"/>
</dbReference>
<keyword evidence="5" id="KW-1015">Disulfide bond</keyword>
<feature type="domain" description="Peptidase S1" evidence="7">
    <location>
        <begin position="1"/>
        <end position="123"/>
    </location>
</feature>
<reference evidence="8" key="2">
    <citation type="submission" date="2020-05" db="UniProtKB">
        <authorList>
            <consortium name="EnsemblMetazoa"/>
        </authorList>
    </citation>
    <scope>IDENTIFICATION</scope>
    <source>
        <strain evidence="8">maculatus3</strain>
    </source>
</reference>
<dbReference type="Proteomes" id="UP000075901">
    <property type="component" value="Unassembled WGS sequence"/>
</dbReference>
<evidence type="ECO:0000256" key="5">
    <source>
        <dbReference type="ARBA" id="ARBA00023157"/>
    </source>
</evidence>
<comment type="subcellular location">
    <subcellularLocation>
        <location evidence="1">Secreted</location>
        <location evidence="1">Extracellular space</location>
    </subcellularLocation>
</comment>
<evidence type="ECO:0000259" key="7">
    <source>
        <dbReference type="PROSITE" id="PS50240"/>
    </source>
</evidence>
<evidence type="ECO:0000256" key="1">
    <source>
        <dbReference type="ARBA" id="ARBA00004239"/>
    </source>
</evidence>
<comment type="similarity">
    <text evidence="6">Belongs to the peptidase S1 family. CLIP subfamily.</text>
</comment>
<dbReference type="InterPro" id="IPR043504">
    <property type="entry name" value="Peptidase_S1_PA_chymotrypsin"/>
</dbReference>
<dbReference type="GO" id="GO:0005576">
    <property type="term" value="C:extracellular region"/>
    <property type="evidence" value="ECO:0007669"/>
    <property type="project" value="UniProtKB-SubCell"/>
</dbReference>
<evidence type="ECO:0000256" key="3">
    <source>
        <dbReference type="ARBA" id="ARBA00022801"/>
    </source>
</evidence>
<dbReference type="AlphaFoldDB" id="A0A182SCH5"/>
<protein>
    <recommendedName>
        <fullName evidence="7">Peptidase S1 domain-containing protein</fullName>
    </recommendedName>
</protein>
<dbReference type="PROSITE" id="PS50240">
    <property type="entry name" value="TRYPSIN_DOM"/>
    <property type="match status" value="1"/>
</dbReference>
<dbReference type="FunFam" id="2.40.10.10:FF:000036">
    <property type="entry name" value="Trypsin beta"/>
    <property type="match status" value="1"/>
</dbReference>
<evidence type="ECO:0000256" key="6">
    <source>
        <dbReference type="ARBA" id="ARBA00024195"/>
    </source>
</evidence>
<organism evidence="8 9">
    <name type="scientific">Anopheles maculatus</name>
    <dbReference type="NCBI Taxonomy" id="74869"/>
    <lineage>
        <taxon>Eukaryota</taxon>
        <taxon>Metazoa</taxon>
        <taxon>Ecdysozoa</taxon>
        <taxon>Arthropoda</taxon>
        <taxon>Hexapoda</taxon>
        <taxon>Insecta</taxon>
        <taxon>Pterygota</taxon>
        <taxon>Neoptera</taxon>
        <taxon>Endopterygota</taxon>
        <taxon>Diptera</taxon>
        <taxon>Nematocera</taxon>
        <taxon>Culicoidea</taxon>
        <taxon>Culicidae</taxon>
        <taxon>Anophelinae</taxon>
        <taxon>Anopheles</taxon>
        <taxon>Anopheles maculatus group</taxon>
    </lineage>
</organism>